<dbReference type="EMBL" id="GGMR01010675">
    <property type="protein sequence ID" value="MBY23294.1"/>
    <property type="molecule type" value="Transcribed_RNA"/>
</dbReference>
<dbReference type="InterPro" id="IPR001888">
    <property type="entry name" value="Transposase_1"/>
</dbReference>
<gene>
    <name evidence="1" type="ORF">g.28431</name>
</gene>
<accession>A0A2S2P1P4</accession>
<sequence>MTSMFWDHKDIILIEYLPQGETIKAVRYCKTLKKLRRAIQNKRRDLLTRGVCLLHDNARLLTANVMKQFSDSFGWDVLNRPLFVHFPEEAYRWKKIFYG</sequence>
<dbReference type="PANTHER" id="PTHR46060">
    <property type="entry name" value="MARINER MOS1 TRANSPOSASE-LIKE PROTEIN"/>
    <property type="match status" value="1"/>
</dbReference>
<reference evidence="1" key="1">
    <citation type="submission" date="2018-04" db="EMBL/GenBank/DDBJ databases">
        <title>Transcriptome of Schizaphis graminum biotype I.</title>
        <authorList>
            <person name="Scully E.D."/>
            <person name="Geib S.M."/>
            <person name="Palmer N.A."/>
            <person name="Koch K."/>
            <person name="Bradshaw J."/>
            <person name="Heng-Moss T."/>
            <person name="Sarath G."/>
        </authorList>
    </citation>
    <scope>NUCLEOTIDE SEQUENCE</scope>
</reference>
<proteinExistence type="predicted"/>
<evidence type="ECO:0000313" key="1">
    <source>
        <dbReference type="EMBL" id="MBY23294.1"/>
    </source>
</evidence>
<name>A0A2S2P1P4_SCHGA</name>
<dbReference type="PANTHER" id="PTHR46060:SF1">
    <property type="entry name" value="MARINER MOS1 TRANSPOSASE-LIKE PROTEIN"/>
    <property type="match status" value="1"/>
</dbReference>
<dbReference type="Gene3D" id="3.30.420.10">
    <property type="entry name" value="Ribonuclease H-like superfamily/Ribonuclease H"/>
    <property type="match status" value="1"/>
</dbReference>
<dbReference type="InterPro" id="IPR036397">
    <property type="entry name" value="RNaseH_sf"/>
</dbReference>
<organism evidence="1">
    <name type="scientific">Schizaphis graminum</name>
    <name type="common">Green bug aphid</name>
    <dbReference type="NCBI Taxonomy" id="13262"/>
    <lineage>
        <taxon>Eukaryota</taxon>
        <taxon>Metazoa</taxon>
        <taxon>Ecdysozoa</taxon>
        <taxon>Arthropoda</taxon>
        <taxon>Hexapoda</taxon>
        <taxon>Insecta</taxon>
        <taxon>Pterygota</taxon>
        <taxon>Neoptera</taxon>
        <taxon>Paraneoptera</taxon>
        <taxon>Hemiptera</taxon>
        <taxon>Sternorrhyncha</taxon>
        <taxon>Aphidomorpha</taxon>
        <taxon>Aphidoidea</taxon>
        <taxon>Aphididae</taxon>
        <taxon>Aphidini</taxon>
        <taxon>Schizaphis</taxon>
    </lineage>
</organism>
<dbReference type="Pfam" id="PF01359">
    <property type="entry name" value="Transposase_1"/>
    <property type="match status" value="1"/>
</dbReference>
<dbReference type="AlphaFoldDB" id="A0A2S2P1P4"/>
<protein>
    <submittedName>
        <fullName evidence="1">Mariner Mos1 transposase</fullName>
    </submittedName>
</protein>
<dbReference type="GO" id="GO:0003676">
    <property type="term" value="F:nucleic acid binding"/>
    <property type="evidence" value="ECO:0007669"/>
    <property type="project" value="InterPro"/>
</dbReference>
<dbReference type="InterPro" id="IPR052709">
    <property type="entry name" value="Transposase-MT_Hybrid"/>
</dbReference>